<name>A0A6P1E954_LENHI</name>
<accession>A0A6P1E954</accession>
<protein>
    <submittedName>
        <fullName evidence="1">Uncharacterized protein</fullName>
    </submittedName>
</protein>
<evidence type="ECO:0000313" key="1">
    <source>
        <dbReference type="EMBL" id="QHB53338.1"/>
    </source>
</evidence>
<sequence length="228" mass="26140">MAISLFLINSSTAHAATYSEKDMIHDQLNLLKPSQKQQIIQQNHQWQHEGNKPQIWIYTLNRRPSDIDNLGEDLLAKIAKKATPKNGDYDWETEVDSKAQAWEMHVSLLVAYPGKGTQIKLIKSEDLDGATSDFQNWQLHRGLSTKIVNKNIAYQYFNRFSPFINKHVANVKTMKPGISWDDIWAVILTPVVLWLIIKLIRWLHNTPTSGGSDDSSFDDGYILGRWSH</sequence>
<dbReference type="AlphaFoldDB" id="A0A6P1E954"/>
<dbReference type="Proteomes" id="UP000465035">
    <property type="component" value="Chromosome"/>
</dbReference>
<gene>
    <name evidence="1" type="ORF">GQR93_02025</name>
</gene>
<evidence type="ECO:0000313" key="2">
    <source>
        <dbReference type="Proteomes" id="UP000465035"/>
    </source>
</evidence>
<organism evidence="1 2">
    <name type="scientific">Lentilactobacillus hilgardii</name>
    <name type="common">Lactobacillus hilgardii</name>
    <dbReference type="NCBI Taxonomy" id="1588"/>
    <lineage>
        <taxon>Bacteria</taxon>
        <taxon>Bacillati</taxon>
        <taxon>Bacillota</taxon>
        <taxon>Bacilli</taxon>
        <taxon>Lactobacillales</taxon>
        <taxon>Lactobacillaceae</taxon>
        <taxon>Lentilactobacillus</taxon>
    </lineage>
</organism>
<proteinExistence type="predicted"/>
<dbReference type="EMBL" id="CP047121">
    <property type="protein sequence ID" value="QHB53338.1"/>
    <property type="molecule type" value="Genomic_DNA"/>
</dbReference>
<reference evidence="1 2" key="1">
    <citation type="submission" date="2019-12" db="EMBL/GenBank/DDBJ databases">
        <title>Lactobacillus hilgardii FLUB.</title>
        <authorList>
            <person name="Gustaw K."/>
        </authorList>
    </citation>
    <scope>NUCLEOTIDE SEQUENCE [LARGE SCALE GENOMIC DNA]</scope>
    <source>
        <strain evidence="1 2">FLUB</strain>
    </source>
</reference>